<evidence type="ECO:0000313" key="3">
    <source>
        <dbReference type="EMBL" id="GAU42564.1"/>
    </source>
</evidence>
<dbReference type="Proteomes" id="UP000242715">
    <property type="component" value="Unassembled WGS sequence"/>
</dbReference>
<evidence type="ECO:0000313" key="4">
    <source>
        <dbReference type="Proteomes" id="UP000242715"/>
    </source>
</evidence>
<protein>
    <submittedName>
        <fullName evidence="3">Uncharacterized protein</fullName>
    </submittedName>
</protein>
<proteinExistence type="predicted"/>
<dbReference type="EMBL" id="DF973924">
    <property type="protein sequence ID" value="GAU42564.1"/>
    <property type="molecule type" value="Genomic_DNA"/>
</dbReference>
<sequence length="94" mass="10654">MSLRFLRSPSATPQPSLPSVTSPNRWNFLKYTVIGALTGTTILTGYTSYAYNLKEIDEKQSCFVNRRSILRLMELRLSVAYKSSRALFGCKKVN</sequence>
<accession>A0A2Z6NCR3</accession>
<feature type="transmembrane region" description="Helical" evidence="2">
    <location>
        <begin position="28"/>
        <end position="51"/>
    </location>
</feature>
<feature type="compositionally biased region" description="Polar residues" evidence="1">
    <location>
        <begin position="9"/>
        <end position="22"/>
    </location>
</feature>
<name>A0A2Z6NCR3_TRISU</name>
<feature type="region of interest" description="Disordered" evidence="1">
    <location>
        <begin position="1"/>
        <end position="22"/>
    </location>
</feature>
<dbReference type="AlphaFoldDB" id="A0A2Z6NCR3"/>
<organism evidence="3 4">
    <name type="scientific">Trifolium subterraneum</name>
    <name type="common">Subterranean clover</name>
    <dbReference type="NCBI Taxonomy" id="3900"/>
    <lineage>
        <taxon>Eukaryota</taxon>
        <taxon>Viridiplantae</taxon>
        <taxon>Streptophyta</taxon>
        <taxon>Embryophyta</taxon>
        <taxon>Tracheophyta</taxon>
        <taxon>Spermatophyta</taxon>
        <taxon>Magnoliopsida</taxon>
        <taxon>eudicotyledons</taxon>
        <taxon>Gunneridae</taxon>
        <taxon>Pentapetalae</taxon>
        <taxon>rosids</taxon>
        <taxon>fabids</taxon>
        <taxon>Fabales</taxon>
        <taxon>Fabaceae</taxon>
        <taxon>Papilionoideae</taxon>
        <taxon>50 kb inversion clade</taxon>
        <taxon>NPAAA clade</taxon>
        <taxon>Hologalegina</taxon>
        <taxon>IRL clade</taxon>
        <taxon>Trifolieae</taxon>
        <taxon>Trifolium</taxon>
    </lineage>
</organism>
<keyword evidence="2" id="KW-1133">Transmembrane helix</keyword>
<reference evidence="4" key="1">
    <citation type="journal article" date="2017" name="Front. Plant Sci.">
        <title>Climate Clever Clovers: New Paradigm to Reduce the Environmental Footprint of Ruminants by Breeding Low Methanogenic Forages Utilizing Haplotype Variation.</title>
        <authorList>
            <person name="Kaur P."/>
            <person name="Appels R."/>
            <person name="Bayer P.E."/>
            <person name="Keeble-Gagnere G."/>
            <person name="Wang J."/>
            <person name="Hirakawa H."/>
            <person name="Shirasawa K."/>
            <person name="Vercoe P."/>
            <person name="Stefanova K."/>
            <person name="Durmic Z."/>
            <person name="Nichols P."/>
            <person name="Revell C."/>
            <person name="Isobe S.N."/>
            <person name="Edwards D."/>
            <person name="Erskine W."/>
        </authorList>
    </citation>
    <scope>NUCLEOTIDE SEQUENCE [LARGE SCALE GENOMIC DNA]</scope>
    <source>
        <strain evidence="4">cv. Daliak</strain>
    </source>
</reference>
<evidence type="ECO:0000256" key="2">
    <source>
        <dbReference type="SAM" id="Phobius"/>
    </source>
</evidence>
<keyword evidence="2" id="KW-0812">Transmembrane</keyword>
<evidence type="ECO:0000256" key="1">
    <source>
        <dbReference type="SAM" id="MobiDB-lite"/>
    </source>
</evidence>
<keyword evidence="4" id="KW-1185">Reference proteome</keyword>
<keyword evidence="2" id="KW-0472">Membrane</keyword>
<gene>
    <name evidence="3" type="ORF">TSUD_240400</name>
</gene>